<dbReference type="EMBL" id="QGKY02000089">
    <property type="protein sequence ID" value="KAF2612173.1"/>
    <property type="molecule type" value="Genomic_DNA"/>
</dbReference>
<dbReference type="Pfam" id="PF02892">
    <property type="entry name" value="zf-BED"/>
    <property type="match status" value="1"/>
</dbReference>
<evidence type="ECO:0000313" key="5">
    <source>
        <dbReference type="EMBL" id="KAF2612173.1"/>
    </source>
</evidence>
<sequence length="207" mass="23650">MENPATDTPPPPLKRNSNDVGWEYGQLCDPRVPDKVRCRLCGKEFSGGVYRMKEHIGHLKGNVSACPMSSKEDQEKCKNAIMEAKEKKNKKRKHEEAIRAEVNINKNSNVEELEKELETLKAPHFQGPLDQFATVINPEASLASQTRQQNNHDAISKEKTHVVHQYCARWIYQSNIPFNAIDNESFRKVWARVDTSYSVSVERTIAE</sequence>
<evidence type="ECO:0000256" key="3">
    <source>
        <dbReference type="ARBA" id="ARBA00022833"/>
    </source>
</evidence>
<evidence type="ECO:0000256" key="1">
    <source>
        <dbReference type="ARBA" id="ARBA00022723"/>
    </source>
</evidence>
<proteinExistence type="predicted"/>
<dbReference type="PANTHER" id="PTHR46951:SF2">
    <property type="entry name" value="BED-TYPE DOMAIN-CONTAINING PROTEIN"/>
    <property type="match status" value="1"/>
</dbReference>
<keyword evidence="2" id="KW-0863">Zinc-finger</keyword>
<name>A0A8S9M4J2_BRACR</name>
<dbReference type="InterPro" id="IPR003656">
    <property type="entry name" value="Znf_BED"/>
</dbReference>
<dbReference type="GO" id="GO:0008270">
    <property type="term" value="F:zinc ion binding"/>
    <property type="evidence" value="ECO:0007669"/>
    <property type="project" value="UniProtKB-KW"/>
</dbReference>
<keyword evidence="1" id="KW-0479">Metal-binding</keyword>
<dbReference type="PANTHER" id="PTHR46951">
    <property type="entry name" value="BED-TYPE DOMAIN-CONTAINING PROTEIN"/>
    <property type="match status" value="1"/>
</dbReference>
<dbReference type="GO" id="GO:0003677">
    <property type="term" value="F:DNA binding"/>
    <property type="evidence" value="ECO:0007669"/>
    <property type="project" value="InterPro"/>
</dbReference>
<reference evidence="5" key="1">
    <citation type="submission" date="2019-12" db="EMBL/GenBank/DDBJ databases">
        <title>Genome sequencing and annotation of Brassica cretica.</title>
        <authorList>
            <person name="Studholme D.J."/>
            <person name="Sarris P.F."/>
        </authorList>
    </citation>
    <scope>NUCLEOTIDE SEQUENCE</scope>
    <source>
        <strain evidence="5">PFS-102/07</strain>
        <tissue evidence="5">Leaf</tissue>
    </source>
</reference>
<dbReference type="AlphaFoldDB" id="A0A8S9M4J2"/>
<feature type="domain" description="BED-type" evidence="4">
    <location>
        <begin position="31"/>
        <end position="66"/>
    </location>
</feature>
<accession>A0A8S9M4J2</accession>
<keyword evidence="3" id="KW-0862">Zinc</keyword>
<evidence type="ECO:0000256" key="2">
    <source>
        <dbReference type="ARBA" id="ARBA00022771"/>
    </source>
</evidence>
<evidence type="ECO:0000259" key="4">
    <source>
        <dbReference type="Pfam" id="PF02892"/>
    </source>
</evidence>
<gene>
    <name evidence="5" type="ORF">F2Q70_00012094</name>
</gene>
<comment type="caution">
    <text evidence="5">The sequence shown here is derived from an EMBL/GenBank/DDBJ whole genome shotgun (WGS) entry which is preliminary data.</text>
</comment>
<organism evidence="5">
    <name type="scientific">Brassica cretica</name>
    <name type="common">Mustard</name>
    <dbReference type="NCBI Taxonomy" id="69181"/>
    <lineage>
        <taxon>Eukaryota</taxon>
        <taxon>Viridiplantae</taxon>
        <taxon>Streptophyta</taxon>
        <taxon>Embryophyta</taxon>
        <taxon>Tracheophyta</taxon>
        <taxon>Spermatophyta</taxon>
        <taxon>Magnoliopsida</taxon>
        <taxon>eudicotyledons</taxon>
        <taxon>Gunneridae</taxon>
        <taxon>Pentapetalae</taxon>
        <taxon>rosids</taxon>
        <taxon>malvids</taxon>
        <taxon>Brassicales</taxon>
        <taxon>Brassicaceae</taxon>
        <taxon>Brassiceae</taxon>
        <taxon>Brassica</taxon>
    </lineage>
</organism>
<protein>
    <recommendedName>
        <fullName evidence="4">BED-type domain-containing protein</fullName>
    </recommendedName>
</protein>